<dbReference type="PATRIC" id="fig|298794.3.peg.175"/>
<protein>
    <recommendedName>
        <fullName evidence="1">Tc1-like transposase DDE domain-containing protein</fullName>
    </recommendedName>
</protein>
<proteinExistence type="predicted"/>
<reference evidence="2 3" key="1">
    <citation type="submission" date="2015-03" db="EMBL/GenBank/DDBJ databases">
        <title>Genome sequencing of Methylobacterium variabile DSM 16961.</title>
        <authorList>
            <person name="Chaudhry V."/>
            <person name="Patil P.B."/>
        </authorList>
    </citation>
    <scope>NUCLEOTIDE SEQUENCE [LARGE SCALE GENOMIC DNA]</scope>
    <source>
        <strain evidence="2 3">DSM 16961</strain>
    </source>
</reference>
<dbReference type="EMBL" id="LABY01000102">
    <property type="protein sequence ID" value="KMO36269.1"/>
    <property type="molecule type" value="Genomic_DNA"/>
</dbReference>
<dbReference type="Proteomes" id="UP000035955">
    <property type="component" value="Unassembled WGS sequence"/>
</dbReference>
<dbReference type="Pfam" id="PF13358">
    <property type="entry name" value="DDE_3"/>
    <property type="match status" value="1"/>
</dbReference>
<dbReference type="InterPro" id="IPR038717">
    <property type="entry name" value="Tc1-like_DDE_dom"/>
</dbReference>
<dbReference type="InterPro" id="IPR036397">
    <property type="entry name" value="RNaseH_sf"/>
</dbReference>
<sequence>MAPDRCFLLNFRGSRGKNHESGAIPVPNNISLLHLPASSPELNPMEPVWQYLRQNTLANRVFRAYQQIVDACCDAWTFFSNDTDLVTSVSSRDWAQVKI</sequence>
<dbReference type="Gene3D" id="3.30.420.10">
    <property type="entry name" value="Ribonuclease H-like superfamily/Ribonuclease H"/>
    <property type="match status" value="1"/>
</dbReference>
<dbReference type="GO" id="GO:0003676">
    <property type="term" value="F:nucleic acid binding"/>
    <property type="evidence" value="ECO:0007669"/>
    <property type="project" value="InterPro"/>
</dbReference>
<evidence type="ECO:0000259" key="1">
    <source>
        <dbReference type="Pfam" id="PF13358"/>
    </source>
</evidence>
<keyword evidence="3" id="KW-1185">Reference proteome</keyword>
<feature type="domain" description="Tc1-like transposase DDE" evidence="1">
    <location>
        <begin position="28"/>
        <end position="67"/>
    </location>
</feature>
<organism evidence="2 3">
    <name type="scientific">Methylobacterium variabile</name>
    <dbReference type="NCBI Taxonomy" id="298794"/>
    <lineage>
        <taxon>Bacteria</taxon>
        <taxon>Pseudomonadati</taxon>
        <taxon>Pseudomonadota</taxon>
        <taxon>Alphaproteobacteria</taxon>
        <taxon>Hyphomicrobiales</taxon>
        <taxon>Methylobacteriaceae</taxon>
        <taxon>Methylobacterium</taxon>
    </lineage>
</organism>
<comment type="caution">
    <text evidence="2">The sequence shown here is derived from an EMBL/GenBank/DDBJ whole genome shotgun (WGS) entry which is preliminary data.</text>
</comment>
<gene>
    <name evidence="2" type="ORF">VQ02_15880</name>
</gene>
<name>A0A0J6SRF4_9HYPH</name>
<accession>A0A0J6SRF4</accession>
<evidence type="ECO:0000313" key="2">
    <source>
        <dbReference type="EMBL" id="KMO36269.1"/>
    </source>
</evidence>
<dbReference type="AlphaFoldDB" id="A0A0J6SRF4"/>
<evidence type="ECO:0000313" key="3">
    <source>
        <dbReference type="Proteomes" id="UP000035955"/>
    </source>
</evidence>